<dbReference type="OrthoDB" id="186344at2"/>
<dbReference type="AlphaFoldDB" id="A0A4S4BVB6"/>
<dbReference type="EMBL" id="SSOB01000014">
    <property type="protein sequence ID" value="THF79052.1"/>
    <property type="molecule type" value="Genomic_DNA"/>
</dbReference>
<gene>
    <name evidence="1" type="ORF">E6C55_12605</name>
</gene>
<comment type="caution">
    <text evidence="1">The sequence shown here is derived from an EMBL/GenBank/DDBJ whole genome shotgun (WGS) entry which is preliminary data.</text>
</comment>
<dbReference type="GO" id="GO:0016740">
    <property type="term" value="F:transferase activity"/>
    <property type="evidence" value="ECO:0007669"/>
    <property type="project" value="UniProtKB-KW"/>
</dbReference>
<sequence>MYAMCSIISKNYLAHARTLAQSFLRHHPTGKAFILLTDEGEGQIPAQGEPFEWVYVRDIGLPDADSLRFRYDVVEFNTAVKPFLMEYLFVSRGVDKLVYLDPDILITQRMDELFRLMDRTSIVLTPHILTPMKDDGLRPSETDLLQAGIYNLGFLALTRSAEAMRLLGWWKARLLAYCLMKPESGYHVDQRWMDFVPALFENVHILKSCGYNAAYWNLHERTVASEDGMFLVNGEPLLFYHFSGFTADLSQISRHQTRFSWEQVPGLRPLFLQYARRLAENGHATLSSLGYTYGFFDNQVRIPPFVREVYRKLGEEAKRFGNPFATLDPGGFYQWLFFPQRSPTGLPRLLHEIYETRPDLQRAFPSPTGAQRGEFLKWARPFIPLEYGVEPKLWNPVMDVAMTRPFG</sequence>
<keyword evidence="1" id="KW-0808">Transferase</keyword>
<protein>
    <submittedName>
        <fullName evidence="1">Group 1 glycosyl transferase</fullName>
    </submittedName>
</protein>
<accession>A0A4S4BVB6</accession>
<keyword evidence="2" id="KW-1185">Reference proteome</keyword>
<dbReference type="Proteomes" id="UP000310636">
    <property type="component" value="Unassembled WGS sequence"/>
</dbReference>
<dbReference type="InterPro" id="IPR029044">
    <property type="entry name" value="Nucleotide-diphossugar_trans"/>
</dbReference>
<name>A0A4S4BVB6_9BACL</name>
<evidence type="ECO:0000313" key="2">
    <source>
        <dbReference type="Proteomes" id="UP000310636"/>
    </source>
</evidence>
<dbReference type="Gene3D" id="3.90.550.10">
    <property type="entry name" value="Spore Coat Polysaccharide Biosynthesis Protein SpsA, Chain A"/>
    <property type="match status" value="1"/>
</dbReference>
<dbReference type="SUPFAM" id="SSF53448">
    <property type="entry name" value="Nucleotide-diphospho-sugar transferases"/>
    <property type="match status" value="1"/>
</dbReference>
<organism evidence="1 2">
    <name type="scientific">Cohnella fermenti</name>
    <dbReference type="NCBI Taxonomy" id="2565925"/>
    <lineage>
        <taxon>Bacteria</taxon>
        <taxon>Bacillati</taxon>
        <taxon>Bacillota</taxon>
        <taxon>Bacilli</taxon>
        <taxon>Bacillales</taxon>
        <taxon>Paenibacillaceae</taxon>
        <taxon>Cohnella</taxon>
    </lineage>
</organism>
<proteinExistence type="predicted"/>
<reference evidence="1 2" key="1">
    <citation type="submission" date="2019-04" db="EMBL/GenBank/DDBJ databases">
        <title>Cohnella sp. nov. isolated from preserved vegetables.</title>
        <authorList>
            <person name="Lin S.-Y."/>
            <person name="Hung M.-H."/>
            <person name="Young C.-C."/>
        </authorList>
    </citation>
    <scope>NUCLEOTIDE SEQUENCE [LARGE SCALE GENOMIC DNA]</scope>
    <source>
        <strain evidence="1 2">CC-MHH1044</strain>
    </source>
</reference>
<evidence type="ECO:0000313" key="1">
    <source>
        <dbReference type="EMBL" id="THF79052.1"/>
    </source>
</evidence>
<dbReference type="RefSeq" id="WP_136370159.1">
    <property type="nucleotide sequence ID" value="NZ_SSOB01000014.1"/>
</dbReference>